<dbReference type="AlphaFoldDB" id="A0A9W4SPH6"/>
<protein>
    <submittedName>
        <fullName evidence="2">14268_t:CDS:1</fullName>
    </submittedName>
</protein>
<accession>A0A9W4SPH6</accession>
<dbReference type="EMBL" id="CAMKVN010001574">
    <property type="protein sequence ID" value="CAI2176898.1"/>
    <property type="molecule type" value="Genomic_DNA"/>
</dbReference>
<gene>
    <name evidence="2" type="ORF">FWILDA_LOCUS7814</name>
</gene>
<keyword evidence="3" id="KW-1185">Reference proteome</keyword>
<proteinExistence type="predicted"/>
<sequence>MNTQLARQQEDYLASGFRREETVKPPGGRTYRDKNMITNIN</sequence>
<dbReference type="Proteomes" id="UP001153678">
    <property type="component" value="Unassembled WGS sequence"/>
</dbReference>
<evidence type="ECO:0000256" key="1">
    <source>
        <dbReference type="SAM" id="MobiDB-lite"/>
    </source>
</evidence>
<feature type="region of interest" description="Disordered" evidence="1">
    <location>
        <begin position="21"/>
        <end position="41"/>
    </location>
</feature>
<name>A0A9W4SPH6_9GLOM</name>
<comment type="caution">
    <text evidence="2">The sequence shown here is derived from an EMBL/GenBank/DDBJ whole genome shotgun (WGS) entry which is preliminary data.</text>
</comment>
<evidence type="ECO:0000313" key="3">
    <source>
        <dbReference type="Proteomes" id="UP001153678"/>
    </source>
</evidence>
<evidence type="ECO:0000313" key="2">
    <source>
        <dbReference type="EMBL" id="CAI2176898.1"/>
    </source>
</evidence>
<reference evidence="2" key="1">
    <citation type="submission" date="2022-08" db="EMBL/GenBank/DDBJ databases">
        <authorList>
            <person name="Kallberg Y."/>
            <person name="Tangrot J."/>
            <person name="Rosling A."/>
        </authorList>
    </citation>
    <scope>NUCLEOTIDE SEQUENCE</scope>
    <source>
        <strain evidence="2">Wild A</strain>
    </source>
</reference>
<organism evidence="2 3">
    <name type="scientific">Funneliformis geosporum</name>
    <dbReference type="NCBI Taxonomy" id="1117311"/>
    <lineage>
        <taxon>Eukaryota</taxon>
        <taxon>Fungi</taxon>
        <taxon>Fungi incertae sedis</taxon>
        <taxon>Mucoromycota</taxon>
        <taxon>Glomeromycotina</taxon>
        <taxon>Glomeromycetes</taxon>
        <taxon>Glomerales</taxon>
        <taxon>Glomeraceae</taxon>
        <taxon>Funneliformis</taxon>
    </lineage>
</organism>